<dbReference type="EMBL" id="JACRSN010000011">
    <property type="protein sequence ID" value="MBC8533998.1"/>
    <property type="molecule type" value="Genomic_DNA"/>
</dbReference>
<dbReference type="Pfam" id="PF12833">
    <property type="entry name" value="HTH_18"/>
    <property type="match status" value="1"/>
</dbReference>
<dbReference type="AlphaFoldDB" id="A0A926D9M5"/>
<evidence type="ECO:0000256" key="3">
    <source>
        <dbReference type="ARBA" id="ARBA00023163"/>
    </source>
</evidence>
<dbReference type="PROSITE" id="PS01124">
    <property type="entry name" value="HTH_ARAC_FAMILY_2"/>
    <property type="match status" value="1"/>
</dbReference>
<keyword evidence="6" id="KW-1185">Reference proteome</keyword>
<evidence type="ECO:0000256" key="1">
    <source>
        <dbReference type="ARBA" id="ARBA00023015"/>
    </source>
</evidence>
<dbReference type="SMART" id="SM00342">
    <property type="entry name" value="HTH_ARAC"/>
    <property type="match status" value="1"/>
</dbReference>
<dbReference type="InterPro" id="IPR009057">
    <property type="entry name" value="Homeodomain-like_sf"/>
</dbReference>
<dbReference type="PANTHER" id="PTHR43280">
    <property type="entry name" value="ARAC-FAMILY TRANSCRIPTIONAL REGULATOR"/>
    <property type="match status" value="1"/>
</dbReference>
<evidence type="ECO:0000313" key="5">
    <source>
        <dbReference type="EMBL" id="MBC8533998.1"/>
    </source>
</evidence>
<comment type="caution">
    <text evidence="5">The sequence shown here is derived from an EMBL/GenBank/DDBJ whole genome shotgun (WGS) entry which is preliminary data.</text>
</comment>
<keyword evidence="1" id="KW-0805">Transcription regulation</keyword>
<organism evidence="5 6">
    <name type="scientific">Yeguia hominis</name>
    <dbReference type="NCBI Taxonomy" id="2763662"/>
    <lineage>
        <taxon>Bacteria</taxon>
        <taxon>Bacillati</taxon>
        <taxon>Bacillota</taxon>
        <taxon>Clostridia</taxon>
        <taxon>Eubacteriales</taxon>
        <taxon>Yeguiaceae</taxon>
        <taxon>Yeguia</taxon>
    </lineage>
</organism>
<accession>A0A926D9M5</accession>
<evidence type="ECO:0000313" key="6">
    <source>
        <dbReference type="Proteomes" id="UP000651482"/>
    </source>
</evidence>
<dbReference type="RefSeq" id="WP_249319648.1">
    <property type="nucleotide sequence ID" value="NZ_JACRSN010000011.1"/>
</dbReference>
<dbReference type="SUPFAM" id="SSF46689">
    <property type="entry name" value="Homeodomain-like"/>
    <property type="match status" value="2"/>
</dbReference>
<dbReference type="PROSITE" id="PS00041">
    <property type="entry name" value="HTH_ARAC_FAMILY_1"/>
    <property type="match status" value="1"/>
</dbReference>
<sequence length="102" mass="11463">MQYIETHYGEPVSLEVLSRSANISKSECLRCFKAALQTTPYQYLTGYRLSKAAALLENTDLPITQVADRVGFSQLSHFGKQFKEKTGITPSQYRKKSCGSCF</sequence>
<protein>
    <submittedName>
        <fullName evidence="5">Helix-turn-helix transcriptional regulator</fullName>
    </submittedName>
</protein>
<dbReference type="InterPro" id="IPR018060">
    <property type="entry name" value="HTH_AraC"/>
</dbReference>
<dbReference type="Proteomes" id="UP000651482">
    <property type="component" value="Unassembled WGS sequence"/>
</dbReference>
<dbReference type="GO" id="GO:0043565">
    <property type="term" value="F:sequence-specific DNA binding"/>
    <property type="evidence" value="ECO:0007669"/>
    <property type="project" value="InterPro"/>
</dbReference>
<keyword evidence="2" id="KW-0238">DNA-binding</keyword>
<reference evidence="5" key="1">
    <citation type="submission" date="2020-08" db="EMBL/GenBank/DDBJ databases">
        <title>Genome public.</title>
        <authorList>
            <person name="Liu C."/>
            <person name="Sun Q."/>
        </authorList>
    </citation>
    <scope>NUCLEOTIDE SEQUENCE</scope>
    <source>
        <strain evidence="5">NSJ-40</strain>
    </source>
</reference>
<dbReference type="InterPro" id="IPR020449">
    <property type="entry name" value="Tscrpt_reg_AraC-type_HTH"/>
</dbReference>
<keyword evidence="3" id="KW-0804">Transcription</keyword>
<dbReference type="InterPro" id="IPR018062">
    <property type="entry name" value="HTH_AraC-typ_CS"/>
</dbReference>
<dbReference type="PRINTS" id="PR00032">
    <property type="entry name" value="HTHARAC"/>
</dbReference>
<dbReference type="GO" id="GO:0003700">
    <property type="term" value="F:DNA-binding transcription factor activity"/>
    <property type="evidence" value="ECO:0007669"/>
    <property type="project" value="InterPro"/>
</dbReference>
<dbReference type="PANTHER" id="PTHR43280:SF28">
    <property type="entry name" value="HTH-TYPE TRANSCRIPTIONAL ACTIVATOR RHAS"/>
    <property type="match status" value="1"/>
</dbReference>
<gene>
    <name evidence="5" type="ORF">IAG03_08290</name>
</gene>
<name>A0A926D9M5_9FIRM</name>
<proteinExistence type="predicted"/>
<evidence type="ECO:0000256" key="2">
    <source>
        <dbReference type="ARBA" id="ARBA00023125"/>
    </source>
</evidence>
<feature type="domain" description="HTH araC/xylS-type" evidence="4">
    <location>
        <begin position="1"/>
        <end position="96"/>
    </location>
</feature>
<evidence type="ECO:0000259" key="4">
    <source>
        <dbReference type="PROSITE" id="PS01124"/>
    </source>
</evidence>
<dbReference type="Gene3D" id="1.10.10.60">
    <property type="entry name" value="Homeodomain-like"/>
    <property type="match status" value="2"/>
</dbReference>